<dbReference type="RefSeq" id="WP_092017928.1">
    <property type="nucleotide sequence ID" value="NZ_FOXH01000008.1"/>
</dbReference>
<sequence length="262" mass="30144">MKQQIAQIQASISQTRQTLTEHPVYQQIHQLEHLQIFMQHHVFAVWDFMSLLKVLQRNLTCVEIPWIPVGNADTRYLINEIVNGEESDVDQDGNRLSHFEIYLNAMRQAGTDCSQMENFLTLLNKKVSVSEALIQTNASDSVKQFVDFTFEIINSGKPHIQAAVFTFGREDLIPDMFVSMVKDLNREIPEKISVFNYYLERHIEVDGDHHSHLAIQMVEDLCGEDAQKWEEAAAFSQKALEVRQKLWDGIAEKIKDLATIEA</sequence>
<evidence type="ECO:0000313" key="1">
    <source>
        <dbReference type="EMBL" id="SFP99482.1"/>
    </source>
</evidence>
<keyword evidence="2" id="KW-1185">Reference proteome</keyword>
<dbReference type="OrthoDB" id="9791270at2"/>
<dbReference type="AlphaFoldDB" id="A0A1I5UW99"/>
<evidence type="ECO:0008006" key="3">
    <source>
        <dbReference type="Google" id="ProtNLM"/>
    </source>
</evidence>
<dbReference type="Gene3D" id="1.20.910.10">
    <property type="entry name" value="Heme oxygenase-like"/>
    <property type="match status" value="1"/>
</dbReference>
<dbReference type="InterPro" id="IPR016084">
    <property type="entry name" value="Haem_Oase-like_multi-hlx"/>
</dbReference>
<organism evidence="1 2">
    <name type="scientific">Pseudarcicella hirudinis</name>
    <dbReference type="NCBI Taxonomy" id="1079859"/>
    <lineage>
        <taxon>Bacteria</taxon>
        <taxon>Pseudomonadati</taxon>
        <taxon>Bacteroidota</taxon>
        <taxon>Cytophagia</taxon>
        <taxon>Cytophagales</taxon>
        <taxon>Flectobacillaceae</taxon>
        <taxon>Pseudarcicella</taxon>
    </lineage>
</organism>
<dbReference type="Pfam" id="PF11251">
    <property type="entry name" value="DUF3050"/>
    <property type="match status" value="1"/>
</dbReference>
<accession>A0A1I5UW99</accession>
<name>A0A1I5UW99_9BACT</name>
<dbReference type="Proteomes" id="UP000199306">
    <property type="component" value="Unassembled WGS sequence"/>
</dbReference>
<evidence type="ECO:0000313" key="2">
    <source>
        <dbReference type="Proteomes" id="UP000199306"/>
    </source>
</evidence>
<proteinExistence type="predicted"/>
<reference evidence="1 2" key="1">
    <citation type="submission" date="2016-10" db="EMBL/GenBank/DDBJ databases">
        <authorList>
            <person name="de Groot N.N."/>
        </authorList>
    </citation>
    <scope>NUCLEOTIDE SEQUENCE [LARGE SCALE GENOMIC DNA]</scope>
    <source>
        <strain evidence="2">E92,LMG 26720,CCM 7988</strain>
    </source>
</reference>
<dbReference type="EMBL" id="FOXH01000008">
    <property type="protein sequence ID" value="SFP99482.1"/>
    <property type="molecule type" value="Genomic_DNA"/>
</dbReference>
<gene>
    <name evidence="1" type="ORF">SAMN04515674_10886</name>
</gene>
<dbReference type="SUPFAM" id="SSF48613">
    <property type="entry name" value="Heme oxygenase-like"/>
    <property type="match status" value="1"/>
</dbReference>
<dbReference type="InterPro" id="IPR024423">
    <property type="entry name" value="DUF3050"/>
</dbReference>
<protein>
    <recommendedName>
        <fullName evidence="3">DUF3050 domain-containing protein</fullName>
    </recommendedName>
</protein>